<evidence type="ECO:0000256" key="1">
    <source>
        <dbReference type="ARBA" id="ARBA00022741"/>
    </source>
</evidence>
<evidence type="ECO:0000256" key="2">
    <source>
        <dbReference type="ARBA" id="ARBA00023134"/>
    </source>
</evidence>
<dbReference type="PANTHER" id="PTHR34784:SF1">
    <property type="entry name" value="50S RIBOSOMAL PROTEIN L34"/>
    <property type="match status" value="1"/>
</dbReference>
<comment type="caution">
    <text evidence="3">The sequence shown here is derived from an EMBL/GenBank/DDBJ whole genome shotgun (WGS) entry which is preliminary data.</text>
</comment>
<organism evidence="3 4">
    <name type="scientific">Jannaschia pagri</name>
    <dbReference type="NCBI Taxonomy" id="2829797"/>
    <lineage>
        <taxon>Bacteria</taxon>
        <taxon>Pseudomonadati</taxon>
        <taxon>Pseudomonadota</taxon>
        <taxon>Alphaproteobacteria</taxon>
        <taxon>Rhodobacterales</taxon>
        <taxon>Roseobacteraceae</taxon>
        <taxon>Jannaschia</taxon>
    </lineage>
</organism>
<keyword evidence="4" id="KW-1185">Reference proteome</keyword>
<dbReference type="RefSeq" id="WP_220748927.1">
    <property type="nucleotide sequence ID" value="NZ_BPFH01000003.1"/>
</dbReference>
<keyword evidence="1" id="KW-0547">Nucleotide-binding</keyword>
<reference evidence="3 4" key="1">
    <citation type="submission" date="2021-05" db="EMBL/GenBank/DDBJ databases">
        <title>Bacteria Genome sequencing.</title>
        <authorList>
            <person name="Takabe Y."/>
            <person name="Nakajima Y."/>
            <person name="Suzuki S."/>
            <person name="Shiozaki T."/>
        </authorList>
    </citation>
    <scope>NUCLEOTIDE SEQUENCE [LARGE SCALE GENOMIC DNA]</scope>
    <source>
        <strain evidence="3 4">AI_62</strain>
    </source>
</reference>
<dbReference type="Proteomes" id="UP000786693">
    <property type="component" value="Unassembled WGS sequence"/>
</dbReference>
<keyword evidence="2" id="KW-0342">GTP-binding</keyword>
<name>A0ABQ4NLZ6_9RHOB</name>
<protein>
    <submittedName>
        <fullName evidence="3">Uncharacterized protein</fullName>
    </submittedName>
</protein>
<dbReference type="InterPro" id="IPR011719">
    <property type="entry name" value="CHP02058"/>
</dbReference>
<evidence type="ECO:0000313" key="4">
    <source>
        <dbReference type="Proteomes" id="UP000786693"/>
    </source>
</evidence>
<dbReference type="Gene3D" id="3.30.1330.20">
    <property type="entry name" value="Tubulin/FtsZ, C-terminal domain"/>
    <property type="match status" value="1"/>
</dbReference>
<proteinExistence type="predicted"/>
<evidence type="ECO:0000313" key="3">
    <source>
        <dbReference type="EMBL" id="GIT95436.1"/>
    </source>
</evidence>
<dbReference type="InterPro" id="IPR037103">
    <property type="entry name" value="Tubulin/FtsZ-like_C"/>
</dbReference>
<dbReference type="EMBL" id="BPFH01000003">
    <property type="protein sequence ID" value="GIT95436.1"/>
    <property type="molecule type" value="Genomic_DNA"/>
</dbReference>
<accession>A0ABQ4NLZ6</accession>
<sequence length="117" mass="12234">MPKTQFAIEMGMGTDLTGEDHTKAACRAVFDALHRNSLTIGPAFGFERDAMLVDIRVGTPDPSQVDTDRVAAEAPYGTVTVEAVKGGAALPSRAKTVIVANAIVSVSFDVKITGEVA</sequence>
<gene>
    <name evidence="3" type="ORF">JANAI62_20590</name>
</gene>
<dbReference type="Pfam" id="PF09585">
    <property type="entry name" value="Lin0512_fam"/>
    <property type="match status" value="1"/>
</dbReference>
<dbReference type="NCBIfam" id="TIGR02058">
    <property type="entry name" value="lin0512_fam"/>
    <property type="match status" value="1"/>
</dbReference>
<dbReference type="PANTHER" id="PTHR34784">
    <property type="entry name" value="50S RIBOSOMAL PROTEIN L34"/>
    <property type="match status" value="1"/>
</dbReference>